<dbReference type="InterPro" id="IPR036875">
    <property type="entry name" value="Znf_CCHC_sf"/>
</dbReference>
<dbReference type="SUPFAM" id="SSF57756">
    <property type="entry name" value="Retrovirus zinc finger-like domains"/>
    <property type="match status" value="1"/>
</dbReference>
<feature type="non-terminal residue" evidence="1">
    <location>
        <position position="1"/>
    </location>
</feature>
<name>A0A0H5QTH4_9EUKA</name>
<dbReference type="EMBL" id="HACM01004788">
    <property type="protein sequence ID" value="CRZ05230.1"/>
    <property type="molecule type" value="Transcribed_RNA"/>
</dbReference>
<dbReference type="GO" id="GO:0008270">
    <property type="term" value="F:zinc ion binding"/>
    <property type="evidence" value="ECO:0007669"/>
    <property type="project" value="InterPro"/>
</dbReference>
<reference evidence="1" key="1">
    <citation type="submission" date="2015-04" db="EMBL/GenBank/DDBJ databases">
        <title>The genome sequence of the plant pathogenic Rhizarian Plasmodiophora brassicae reveals insights in its biotrophic life cycle and the origin of chitin synthesis.</title>
        <authorList>
            <person name="Schwelm A."/>
            <person name="Fogelqvist J."/>
            <person name="Knaust A."/>
            <person name="Julke S."/>
            <person name="Lilja T."/>
            <person name="Dhandapani V."/>
            <person name="Bonilla-Rosso G."/>
            <person name="Karlsson M."/>
            <person name="Shevchenko A."/>
            <person name="Choi S.R."/>
            <person name="Kim H.G."/>
            <person name="Park J.Y."/>
            <person name="Lim Y.P."/>
            <person name="Ludwig-Muller J."/>
            <person name="Dixelius C."/>
        </authorList>
    </citation>
    <scope>NUCLEOTIDE SEQUENCE</scope>
    <source>
        <tissue evidence="1">Potato root galls</tissue>
    </source>
</reference>
<sequence length="128" mass="15033">FRMLAVDRAWNEQARAHRFRTGLNEDVKDDLARAPLPLDLEDLITLSIRIDAKLEERRQERPGRGEARYRFAPSRKSENEPMIIDALMVTDQREYRFKHQLCLYCGVPGHRIADCERRKQGNALSRRA</sequence>
<proteinExistence type="predicted"/>
<accession>A0A0H5QTH4</accession>
<evidence type="ECO:0008006" key="2">
    <source>
        <dbReference type="Google" id="ProtNLM"/>
    </source>
</evidence>
<protein>
    <recommendedName>
        <fullName evidence="2">CCHC-type domain-containing protein</fullName>
    </recommendedName>
</protein>
<dbReference type="AlphaFoldDB" id="A0A0H5QTH4"/>
<dbReference type="GO" id="GO:0003676">
    <property type="term" value="F:nucleic acid binding"/>
    <property type="evidence" value="ECO:0007669"/>
    <property type="project" value="InterPro"/>
</dbReference>
<organism evidence="1">
    <name type="scientific">Spongospora subterranea</name>
    <dbReference type="NCBI Taxonomy" id="70186"/>
    <lineage>
        <taxon>Eukaryota</taxon>
        <taxon>Sar</taxon>
        <taxon>Rhizaria</taxon>
        <taxon>Endomyxa</taxon>
        <taxon>Phytomyxea</taxon>
        <taxon>Plasmodiophorida</taxon>
        <taxon>Plasmodiophoridae</taxon>
        <taxon>Spongospora</taxon>
    </lineage>
</organism>
<evidence type="ECO:0000313" key="1">
    <source>
        <dbReference type="EMBL" id="CRZ05230.1"/>
    </source>
</evidence>